<gene>
    <name evidence="15" type="ORF">G8D99_10505</name>
</gene>
<dbReference type="PRINTS" id="PR00344">
    <property type="entry name" value="BCTRLSENSOR"/>
</dbReference>
<keyword evidence="12 13" id="KW-0472">Membrane</keyword>
<evidence type="ECO:0000256" key="7">
    <source>
        <dbReference type="ARBA" id="ARBA00022741"/>
    </source>
</evidence>
<dbReference type="PROSITE" id="PS50109">
    <property type="entry name" value="HIS_KIN"/>
    <property type="match status" value="1"/>
</dbReference>
<keyword evidence="5" id="KW-0808">Transferase</keyword>
<evidence type="ECO:0000256" key="2">
    <source>
        <dbReference type="ARBA" id="ARBA00004141"/>
    </source>
</evidence>
<evidence type="ECO:0000256" key="5">
    <source>
        <dbReference type="ARBA" id="ARBA00022679"/>
    </source>
</evidence>
<dbReference type="GO" id="GO:0005886">
    <property type="term" value="C:plasma membrane"/>
    <property type="evidence" value="ECO:0007669"/>
    <property type="project" value="TreeGrafter"/>
</dbReference>
<sequence>MSRQAKPISLQDKLVKTSVSSSIVAGVIAFVLLMAMTIYQTMHVHDEIMDEISDMLVISDLSSSSAQQMDELSDEFDVEYQLKLNHQLLTQSPEFDPQYLNIQPLYLSKKNYGYVWMKGQLMRTYNFEQDQQHVRLYQPFRERFKEVLQSIIGYAVILLTLWLIQWLILRFAVKKQFKSIHTLSKDISEKSAHDLTPIQQPQPALQELQPMVLQLNHLLSRLEHSLEAEQRFTADASHELRSPLSAIQMRLQLLKRKYAEAAPNLATDLNQIQTDVARGTQVLENLLLLARLDPSHTQQLPHTQFDLQHSIEEVQKSLSLFAQEKQVQFQLATETTLIHANQELIFTCLRNLVDNAIRYTEVSGQISIELQQTEQNAFISIENSGQQITDEVLQRLGERFYRQLGTKTKGSGLGLSICKKIMQLHQGQIEFQASELGGLRVLLTLPKAV</sequence>
<evidence type="ECO:0000256" key="3">
    <source>
        <dbReference type="ARBA" id="ARBA00012438"/>
    </source>
</evidence>
<dbReference type="InterPro" id="IPR003661">
    <property type="entry name" value="HisK_dim/P_dom"/>
</dbReference>
<evidence type="ECO:0000256" key="8">
    <source>
        <dbReference type="ARBA" id="ARBA00022777"/>
    </source>
</evidence>
<dbReference type="SUPFAM" id="SSF55874">
    <property type="entry name" value="ATPase domain of HSP90 chaperone/DNA topoisomerase II/histidine kinase"/>
    <property type="match status" value="1"/>
</dbReference>
<keyword evidence="9" id="KW-0067">ATP-binding</keyword>
<dbReference type="SMART" id="SM00387">
    <property type="entry name" value="HATPase_c"/>
    <property type="match status" value="1"/>
</dbReference>
<keyword evidence="4" id="KW-0597">Phosphoprotein</keyword>
<dbReference type="EC" id="2.7.13.3" evidence="3"/>
<name>A0A6G8S5U3_9GAMM</name>
<keyword evidence="6 13" id="KW-0812">Transmembrane</keyword>
<dbReference type="GO" id="GO:0005524">
    <property type="term" value="F:ATP binding"/>
    <property type="evidence" value="ECO:0007669"/>
    <property type="project" value="UniProtKB-KW"/>
</dbReference>
<accession>A0A6G8S5U3</accession>
<dbReference type="Pfam" id="PF02518">
    <property type="entry name" value="HATPase_c"/>
    <property type="match status" value="1"/>
</dbReference>
<evidence type="ECO:0000256" key="10">
    <source>
        <dbReference type="ARBA" id="ARBA00022989"/>
    </source>
</evidence>
<comment type="subcellular location">
    <subcellularLocation>
        <location evidence="2">Membrane</location>
        <topology evidence="2">Multi-pass membrane protein</topology>
    </subcellularLocation>
</comment>
<evidence type="ECO:0000256" key="11">
    <source>
        <dbReference type="ARBA" id="ARBA00023012"/>
    </source>
</evidence>
<keyword evidence="16" id="KW-1185">Reference proteome</keyword>
<evidence type="ECO:0000256" key="6">
    <source>
        <dbReference type="ARBA" id="ARBA00022692"/>
    </source>
</evidence>
<keyword evidence="7" id="KW-0547">Nucleotide-binding</keyword>
<evidence type="ECO:0000256" key="1">
    <source>
        <dbReference type="ARBA" id="ARBA00000085"/>
    </source>
</evidence>
<evidence type="ECO:0000256" key="13">
    <source>
        <dbReference type="SAM" id="Phobius"/>
    </source>
</evidence>
<reference evidence="15 16" key="1">
    <citation type="submission" date="2020-03" db="EMBL/GenBank/DDBJ databases">
        <authorList>
            <person name="Zhu W."/>
        </authorList>
    </citation>
    <scope>NUCLEOTIDE SEQUENCE [LARGE SCALE GENOMIC DNA]</scope>
    <source>
        <strain evidence="15 16">185</strain>
    </source>
</reference>
<dbReference type="InterPro" id="IPR036097">
    <property type="entry name" value="HisK_dim/P_sf"/>
</dbReference>
<dbReference type="Gene3D" id="3.30.565.10">
    <property type="entry name" value="Histidine kinase-like ATPase, C-terminal domain"/>
    <property type="match status" value="1"/>
</dbReference>
<dbReference type="GO" id="GO:0000155">
    <property type="term" value="F:phosphorelay sensor kinase activity"/>
    <property type="evidence" value="ECO:0007669"/>
    <property type="project" value="InterPro"/>
</dbReference>
<dbReference type="SUPFAM" id="SSF47384">
    <property type="entry name" value="Homodimeric domain of signal transducing histidine kinase"/>
    <property type="match status" value="1"/>
</dbReference>
<evidence type="ECO:0000313" key="16">
    <source>
        <dbReference type="Proteomes" id="UP000501939"/>
    </source>
</evidence>
<dbReference type="Gene3D" id="1.10.287.130">
    <property type="match status" value="1"/>
</dbReference>
<dbReference type="EMBL" id="CP049916">
    <property type="protein sequence ID" value="QIO09408.1"/>
    <property type="molecule type" value="Genomic_DNA"/>
</dbReference>
<dbReference type="InterPro" id="IPR005467">
    <property type="entry name" value="His_kinase_dom"/>
</dbReference>
<dbReference type="KEGG" id="alj:G8D99_10505"/>
<organism evidence="15 16">
    <name type="scientific">Acinetobacter lanii</name>
    <dbReference type="NCBI Taxonomy" id="2715163"/>
    <lineage>
        <taxon>Bacteria</taxon>
        <taxon>Pseudomonadati</taxon>
        <taxon>Pseudomonadota</taxon>
        <taxon>Gammaproteobacteria</taxon>
        <taxon>Moraxellales</taxon>
        <taxon>Moraxellaceae</taxon>
        <taxon>Acinetobacter</taxon>
    </lineage>
</organism>
<keyword evidence="11" id="KW-0902">Two-component regulatory system</keyword>
<dbReference type="SMART" id="SM00388">
    <property type="entry name" value="HisKA"/>
    <property type="match status" value="1"/>
</dbReference>
<dbReference type="PANTHER" id="PTHR45436">
    <property type="entry name" value="SENSOR HISTIDINE KINASE YKOH"/>
    <property type="match status" value="1"/>
</dbReference>
<dbReference type="InterPro" id="IPR050428">
    <property type="entry name" value="TCS_sensor_his_kinase"/>
</dbReference>
<evidence type="ECO:0000259" key="14">
    <source>
        <dbReference type="PROSITE" id="PS50109"/>
    </source>
</evidence>
<evidence type="ECO:0000256" key="12">
    <source>
        <dbReference type="ARBA" id="ARBA00023136"/>
    </source>
</evidence>
<dbReference type="Proteomes" id="UP000501939">
    <property type="component" value="Chromosome"/>
</dbReference>
<keyword evidence="8 15" id="KW-0418">Kinase</keyword>
<dbReference type="AlphaFoldDB" id="A0A6G8S5U3"/>
<protein>
    <recommendedName>
        <fullName evidence="3">histidine kinase</fullName>
        <ecNumber evidence="3">2.7.13.3</ecNumber>
    </recommendedName>
</protein>
<dbReference type="RefSeq" id="WP_166325524.1">
    <property type="nucleotide sequence ID" value="NZ_CP049916.1"/>
</dbReference>
<keyword evidence="10 13" id="KW-1133">Transmembrane helix</keyword>
<evidence type="ECO:0000313" key="15">
    <source>
        <dbReference type="EMBL" id="QIO09408.1"/>
    </source>
</evidence>
<dbReference type="Pfam" id="PF00512">
    <property type="entry name" value="HisKA"/>
    <property type="match status" value="1"/>
</dbReference>
<comment type="catalytic activity">
    <reaction evidence="1">
        <text>ATP + protein L-histidine = ADP + protein N-phospho-L-histidine.</text>
        <dbReference type="EC" id="2.7.13.3"/>
    </reaction>
</comment>
<feature type="transmembrane region" description="Helical" evidence="13">
    <location>
        <begin position="151"/>
        <end position="173"/>
    </location>
</feature>
<evidence type="ECO:0000256" key="9">
    <source>
        <dbReference type="ARBA" id="ARBA00022840"/>
    </source>
</evidence>
<proteinExistence type="predicted"/>
<dbReference type="InterPro" id="IPR004358">
    <property type="entry name" value="Sig_transdc_His_kin-like_C"/>
</dbReference>
<feature type="domain" description="Histidine kinase" evidence="14">
    <location>
        <begin position="235"/>
        <end position="449"/>
    </location>
</feature>
<dbReference type="InterPro" id="IPR003594">
    <property type="entry name" value="HATPase_dom"/>
</dbReference>
<dbReference type="PANTHER" id="PTHR45436:SF14">
    <property type="entry name" value="SENSOR PROTEIN QSEC"/>
    <property type="match status" value="1"/>
</dbReference>
<dbReference type="InterPro" id="IPR036890">
    <property type="entry name" value="HATPase_C_sf"/>
</dbReference>
<dbReference type="CDD" id="cd00082">
    <property type="entry name" value="HisKA"/>
    <property type="match status" value="1"/>
</dbReference>
<evidence type="ECO:0000256" key="4">
    <source>
        <dbReference type="ARBA" id="ARBA00022553"/>
    </source>
</evidence>
<feature type="transmembrane region" description="Helical" evidence="13">
    <location>
        <begin position="20"/>
        <end position="39"/>
    </location>
</feature>